<dbReference type="InParanoid" id="M1DGT2"/>
<dbReference type="AlphaFoldDB" id="M1DGT2"/>
<dbReference type="Proteomes" id="UP000011115">
    <property type="component" value="Unassembled WGS sequence"/>
</dbReference>
<sequence length="152" mass="16681">MSRTEPRRRYPGSAFSTPLIQLSTPESVELQWNKDSIDQDVTLNFKSNVRVVEGKARAGTGKELCIRHANSPLANQSSASVNICNLAPALQLRFTSNLRSRNDVVTFRRESTTISPFGDYNMASFNPIAAGGNTTTAISNSTKERSIFNPIS</sequence>
<proteinExistence type="predicted"/>
<dbReference type="HOGENOM" id="CLU_1725536_0_0_1"/>
<accession>M1DGT2</accession>
<reference evidence="2" key="1">
    <citation type="journal article" date="2011" name="Nature">
        <title>Genome sequence and analysis of the tuber crop potato.</title>
        <authorList>
            <consortium name="The Potato Genome Sequencing Consortium"/>
        </authorList>
    </citation>
    <scope>NUCLEOTIDE SEQUENCE [LARGE SCALE GENOMIC DNA]</scope>
    <source>
        <strain evidence="2">cv. DM1-3 516 R44</strain>
    </source>
</reference>
<protein>
    <submittedName>
        <fullName evidence="1">Uncharacterized protein</fullName>
    </submittedName>
</protein>
<dbReference type="PaxDb" id="4113-PGSC0003DMT400088824"/>
<evidence type="ECO:0000313" key="1">
    <source>
        <dbReference type="EnsemblPlants" id="PGSC0003DMT400088824"/>
    </source>
</evidence>
<organism evidence="1 2">
    <name type="scientific">Solanum tuberosum</name>
    <name type="common">Potato</name>
    <dbReference type="NCBI Taxonomy" id="4113"/>
    <lineage>
        <taxon>Eukaryota</taxon>
        <taxon>Viridiplantae</taxon>
        <taxon>Streptophyta</taxon>
        <taxon>Embryophyta</taxon>
        <taxon>Tracheophyta</taxon>
        <taxon>Spermatophyta</taxon>
        <taxon>Magnoliopsida</taxon>
        <taxon>eudicotyledons</taxon>
        <taxon>Gunneridae</taxon>
        <taxon>Pentapetalae</taxon>
        <taxon>asterids</taxon>
        <taxon>lamiids</taxon>
        <taxon>Solanales</taxon>
        <taxon>Solanaceae</taxon>
        <taxon>Solanoideae</taxon>
        <taxon>Solaneae</taxon>
        <taxon>Solanum</taxon>
    </lineage>
</organism>
<keyword evidence="2" id="KW-1185">Reference proteome</keyword>
<dbReference type="Gramene" id="PGSC0003DMT400088824">
    <property type="protein sequence ID" value="PGSC0003DMT400088824"/>
    <property type="gene ID" value="PGSC0003DMG400038395"/>
</dbReference>
<evidence type="ECO:0000313" key="2">
    <source>
        <dbReference type="Proteomes" id="UP000011115"/>
    </source>
</evidence>
<reference evidence="1" key="2">
    <citation type="submission" date="2015-06" db="UniProtKB">
        <authorList>
            <consortium name="EnsemblPlants"/>
        </authorList>
    </citation>
    <scope>IDENTIFICATION</scope>
    <source>
        <strain evidence="1">DM1-3 516 R44</strain>
    </source>
</reference>
<name>M1DGT2_SOLTU</name>
<dbReference type="EnsemblPlants" id="PGSC0003DMT400088824">
    <property type="protein sequence ID" value="PGSC0003DMT400088824"/>
    <property type="gene ID" value="PGSC0003DMG400038395"/>
</dbReference>